<proteinExistence type="predicted"/>
<evidence type="ECO:0000313" key="3">
    <source>
        <dbReference type="Proteomes" id="UP000599109"/>
    </source>
</evidence>
<dbReference type="SUPFAM" id="SSF48452">
    <property type="entry name" value="TPR-like"/>
    <property type="match status" value="2"/>
</dbReference>
<gene>
    <name evidence="2" type="ORF">JJ685_13160</name>
</gene>
<dbReference type="InterPro" id="IPR011990">
    <property type="entry name" value="TPR-like_helical_dom_sf"/>
</dbReference>
<dbReference type="PROSITE" id="PS50005">
    <property type="entry name" value="TPR"/>
    <property type="match status" value="2"/>
</dbReference>
<feature type="repeat" description="TPR" evidence="1">
    <location>
        <begin position="306"/>
        <end position="339"/>
    </location>
</feature>
<name>A0A936Z019_9BURK</name>
<dbReference type="SMART" id="SM00028">
    <property type="entry name" value="TPR"/>
    <property type="match status" value="5"/>
</dbReference>
<organism evidence="2 3">
    <name type="scientific">Ramlibacter monticola</name>
    <dbReference type="NCBI Taxonomy" id="1926872"/>
    <lineage>
        <taxon>Bacteria</taxon>
        <taxon>Pseudomonadati</taxon>
        <taxon>Pseudomonadota</taxon>
        <taxon>Betaproteobacteria</taxon>
        <taxon>Burkholderiales</taxon>
        <taxon>Comamonadaceae</taxon>
        <taxon>Ramlibacter</taxon>
    </lineage>
</organism>
<feature type="repeat" description="TPR" evidence="1">
    <location>
        <begin position="272"/>
        <end position="305"/>
    </location>
</feature>
<dbReference type="InterPro" id="IPR019734">
    <property type="entry name" value="TPR_rpt"/>
</dbReference>
<evidence type="ECO:0000313" key="2">
    <source>
        <dbReference type="EMBL" id="MBL0392083.1"/>
    </source>
</evidence>
<dbReference type="PANTHER" id="PTHR12558">
    <property type="entry name" value="CELL DIVISION CYCLE 16,23,27"/>
    <property type="match status" value="1"/>
</dbReference>
<accession>A0A936Z019</accession>
<dbReference type="PANTHER" id="PTHR12558:SF33">
    <property type="entry name" value="BLL7664 PROTEIN"/>
    <property type="match status" value="1"/>
</dbReference>
<evidence type="ECO:0000256" key="1">
    <source>
        <dbReference type="PROSITE-ProRule" id="PRU00339"/>
    </source>
</evidence>
<dbReference type="RefSeq" id="WP_201674667.1">
    <property type="nucleotide sequence ID" value="NZ_JAEQNE010000002.1"/>
</dbReference>
<dbReference type="Pfam" id="PF14559">
    <property type="entry name" value="TPR_19"/>
    <property type="match status" value="1"/>
</dbReference>
<dbReference type="EMBL" id="JAEQNE010000002">
    <property type="protein sequence ID" value="MBL0392083.1"/>
    <property type="molecule type" value="Genomic_DNA"/>
</dbReference>
<keyword evidence="1" id="KW-0802">TPR repeat</keyword>
<sequence>MTATPSSSAAIRLERLAGYLAQDPSNPALLAEACEAAIGCGEHARAEGYIARAERLDLDAAPWLFRRARIAIARRELRQAAELLERVRALAGEHPVPAHDLAHVRLLQGEFEACRALVQPWLDAAPGAQAPAEQVQALQLLWLRAMHRLQSLDEAMAWAMAQEAAGTLQPAARGAASLIAVDLEDFAAARRLADAALAAEPGQLEAQVARGSVALAEGDPALASQLLQGALERNPEDGRIWSGLGLASLQAQDFPLAESRLERATRSMPDHVGTWHALGWARLLQGKRVEALQAFRQALAIDRNFAETHGALGLVLGLMGEAAEALHHLDTADRLDPANVTGRYARALLAGQAGERAALERLARRLLDRPGFFGGKLSDTVLGRAKRPDPGAS</sequence>
<keyword evidence="3" id="KW-1185">Reference proteome</keyword>
<dbReference type="AlphaFoldDB" id="A0A936Z019"/>
<comment type="caution">
    <text evidence="2">The sequence shown here is derived from an EMBL/GenBank/DDBJ whole genome shotgun (WGS) entry which is preliminary data.</text>
</comment>
<protein>
    <submittedName>
        <fullName evidence="2">Tetratricopeptide repeat protein</fullName>
    </submittedName>
</protein>
<reference evidence="2 3" key="1">
    <citation type="journal article" date="2017" name="Int. J. Syst. Evol. Microbiol.">
        <title>Ramlibacter monticola sp. nov., isolated from forest soil.</title>
        <authorList>
            <person name="Chaudhary D.K."/>
            <person name="Kim J."/>
        </authorList>
    </citation>
    <scope>NUCLEOTIDE SEQUENCE [LARGE SCALE GENOMIC DNA]</scope>
    <source>
        <strain evidence="2 3">KACC 19175</strain>
    </source>
</reference>
<dbReference type="Gene3D" id="1.25.40.10">
    <property type="entry name" value="Tetratricopeptide repeat domain"/>
    <property type="match status" value="2"/>
</dbReference>
<dbReference type="Proteomes" id="UP000599109">
    <property type="component" value="Unassembled WGS sequence"/>
</dbReference>